<dbReference type="Gene3D" id="3.10.180.10">
    <property type="entry name" value="2,3-Dihydroxybiphenyl 1,2-Dioxygenase, domain 1"/>
    <property type="match status" value="1"/>
</dbReference>
<dbReference type="PANTHER" id="PTHR40265:SF1">
    <property type="entry name" value="GLYOXALASE-LIKE DOMAIN-CONTAINING PROTEIN"/>
    <property type="match status" value="1"/>
</dbReference>
<proteinExistence type="predicted"/>
<dbReference type="Pfam" id="PF13468">
    <property type="entry name" value="Glyoxalase_3"/>
    <property type="match status" value="1"/>
</dbReference>
<name>A0A1V6SEZ7_9EURO</name>
<sequence>MSRQTDLLPTLDHIVILVSHDTLLGLSERLRDIFIVAPGGTHADGLTSNKLVFFQDGVYIEFIAFHDNIDHERRKKHRWGTLKEGSIIDWAFTYPPGRDFSPTKQRVLNADTGFLYGEPAFGGRKREDGTILEWKISAPTDALGSPISPGWLPFWCLDKTPRELRVPYEVEPALTQHPSGVHGVASLSLFVPEKDLSNLGKTYASIYDETPTISDDQGWEYEVPSGSATGRHIISLLRYEESPEVTIKLALEGPKCGKVEILPGLEIDIE</sequence>
<feature type="domain" description="Glyoxalase-like" evidence="1">
    <location>
        <begin position="11"/>
        <end position="195"/>
    </location>
</feature>
<evidence type="ECO:0000313" key="3">
    <source>
        <dbReference type="Proteomes" id="UP000191518"/>
    </source>
</evidence>
<dbReference type="EMBL" id="MDYP01000001">
    <property type="protein sequence ID" value="OQE12571.1"/>
    <property type="molecule type" value="Genomic_DNA"/>
</dbReference>
<evidence type="ECO:0000313" key="2">
    <source>
        <dbReference type="EMBL" id="OQE12571.1"/>
    </source>
</evidence>
<dbReference type="InterPro" id="IPR029068">
    <property type="entry name" value="Glyas_Bleomycin-R_OHBP_Dase"/>
</dbReference>
<keyword evidence="3" id="KW-1185">Reference proteome</keyword>
<dbReference type="PANTHER" id="PTHR40265">
    <property type="entry name" value="BLL2707 PROTEIN"/>
    <property type="match status" value="1"/>
</dbReference>
<accession>A0A1V6SEZ7</accession>
<comment type="caution">
    <text evidence="2">The sequence shown here is derived from an EMBL/GenBank/DDBJ whole genome shotgun (WGS) entry which is preliminary data.</text>
</comment>
<dbReference type="OrthoDB" id="408973at2759"/>
<protein>
    <recommendedName>
        <fullName evidence="1">Glyoxalase-like domain-containing protein</fullName>
    </recommendedName>
</protein>
<evidence type="ECO:0000259" key="1">
    <source>
        <dbReference type="Pfam" id="PF13468"/>
    </source>
</evidence>
<dbReference type="InterPro" id="IPR025870">
    <property type="entry name" value="Glyoxalase-like_dom"/>
</dbReference>
<reference evidence="3" key="1">
    <citation type="journal article" date="2017" name="Nat. Microbiol.">
        <title>Global analysis of biosynthetic gene clusters reveals vast potential of secondary metabolite production in Penicillium species.</title>
        <authorList>
            <person name="Nielsen J.C."/>
            <person name="Grijseels S."/>
            <person name="Prigent S."/>
            <person name="Ji B."/>
            <person name="Dainat J."/>
            <person name="Nielsen K.F."/>
            <person name="Frisvad J.C."/>
            <person name="Workman M."/>
            <person name="Nielsen J."/>
        </authorList>
    </citation>
    <scope>NUCLEOTIDE SEQUENCE [LARGE SCALE GENOMIC DNA]</scope>
    <source>
        <strain evidence="3">IBT 29486</strain>
    </source>
</reference>
<dbReference type="Proteomes" id="UP000191518">
    <property type="component" value="Unassembled WGS sequence"/>
</dbReference>
<gene>
    <name evidence="2" type="ORF">PENVUL_c001G03070</name>
</gene>
<organism evidence="2 3">
    <name type="scientific">Penicillium vulpinum</name>
    <dbReference type="NCBI Taxonomy" id="29845"/>
    <lineage>
        <taxon>Eukaryota</taxon>
        <taxon>Fungi</taxon>
        <taxon>Dikarya</taxon>
        <taxon>Ascomycota</taxon>
        <taxon>Pezizomycotina</taxon>
        <taxon>Eurotiomycetes</taxon>
        <taxon>Eurotiomycetidae</taxon>
        <taxon>Eurotiales</taxon>
        <taxon>Aspergillaceae</taxon>
        <taxon>Penicillium</taxon>
    </lineage>
</organism>
<dbReference type="AlphaFoldDB" id="A0A1V6SEZ7"/>